<organism evidence="1 2">
    <name type="scientific">Agrobacterium tumefaciens</name>
    <dbReference type="NCBI Taxonomy" id="358"/>
    <lineage>
        <taxon>Bacteria</taxon>
        <taxon>Pseudomonadati</taxon>
        <taxon>Pseudomonadota</taxon>
        <taxon>Alphaproteobacteria</taxon>
        <taxon>Hyphomicrobiales</taxon>
        <taxon>Rhizobiaceae</taxon>
        <taxon>Rhizobium/Agrobacterium group</taxon>
        <taxon>Agrobacterium</taxon>
        <taxon>Agrobacterium tumefaciens complex</taxon>
    </lineage>
</organism>
<name>A0AB36ESN8_AGRTU</name>
<comment type="caution">
    <text evidence="1">The sequence shown here is derived from an EMBL/GenBank/DDBJ whole genome shotgun (WGS) entry which is preliminary data.</text>
</comment>
<protein>
    <submittedName>
        <fullName evidence="1">Uncharacterized protein</fullName>
    </submittedName>
</protein>
<evidence type="ECO:0000313" key="1">
    <source>
        <dbReference type="EMBL" id="OCJ39397.1"/>
    </source>
</evidence>
<dbReference type="EMBL" id="LXKT01000006">
    <property type="protein sequence ID" value="OCJ39397.1"/>
    <property type="molecule type" value="Genomic_DNA"/>
</dbReference>
<evidence type="ECO:0000313" key="2">
    <source>
        <dbReference type="Proteomes" id="UP000093451"/>
    </source>
</evidence>
<dbReference type="Proteomes" id="UP000093451">
    <property type="component" value="Unassembled WGS sequence"/>
</dbReference>
<accession>A0AB36ESN8</accession>
<gene>
    <name evidence="1" type="ORF">A6U91_26255</name>
</gene>
<reference evidence="1 2" key="1">
    <citation type="journal article" date="2016" name="PeerJ">
        <title>Gall-ID: tools for genotyping gall-causing phytopathogenic bacteria.</title>
        <authorList>
            <person name="Davis E.W.II."/>
            <person name="Weisberg A.J."/>
            <person name="Tabima J.F."/>
            <person name="Grunwald N.J."/>
            <person name="Chang J.H."/>
        </authorList>
    </citation>
    <scope>NUCLEOTIDE SEQUENCE [LARGE SCALE GENOMIC DNA]</scope>
    <source>
        <strain evidence="1 2">N2/73</strain>
    </source>
</reference>
<dbReference type="AlphaFoldDB" id="A0AB36ESN8"/>
<sequence>MAAVVRLLFVDPCAAAFDHDMTTLQLDKAPILFKRAVWENLEAVIAGEQQVSPTKVVCIGRYNDELLCGIHEGLGCLVVSFQKRCNPDKLQVSRSRIVIIYLCSFNRTDKAIRCPRKYCILRNQTPRALNM</sequence>
<proteinExistence type="predicted"/>